<accession>A0A402BEB3</accession>
<dbReference type="EMBL" id="BIFT01000002">
    <property type="protein sequence ID" value="GCE29738.1"/>
    <property type="molecule type" value="Genomic_DNA"/>
</dbReference>
<evidence type="ECO:0000313" key="1">
    <source>
        <dbReference type="EMBL" id="GCE29738.1"/>
    </source>
</evidence>
<protein>
    <submittedName>
        <fullName evidence="1">Uncharacterized protein</fullName>
    </submittedName>
</protein>
<dbReference type="RefSeq" id="WP_126629950.1">
    <property type="nucleotide sequence ID" value="NZ_BIFT01000002.1"/>
</dbReference>
<dbReference type="Proteomes" id="UP000287171">
    <property type="component" value="Unassembled WGS sequence"/>
</dbReference>
<comment type="caution">
    <text evidence="1">The sequence shown here is derived from an EMBL/GenBank/DDBJ whole genome shotgun (WGS) entry which is preliminary data.</text>
</comment>
<keyword evidence="2" id="KW-1185">Reference proteome</keyword>
<gene>
    <name evidence="1" type="ORF">KDA_52220</name>
</gene>
<sequence>MVRLFFCDTPQRRRFSEQLERRSGSMESGVGAEIAHRLGQLRVTVPGGAMPVAALEEVGSARWLSIRLICMVH</sequence>
<name>A0A402BEB3_9CHLR</name>
<proteinExistence type="predicted"/>
<reference evidence="2" key="1">
    <citation type="submission" date="2018-12" db="EMBL/GenBank/DDBJ databases">
        <title>Tengunoibacter tsumagoiensis gen. nov., sp. nov., Dictyobacter kobayashii sp. nov., D. alpinus sp. nov., and D. joshuensis sp. nov. and description of Dictyobacteraceae fam. nov. within the order Ktedonobacterales isolated from Tengu-no-mugimeshi.</title>
        <authorList>
            <person name="Wang C.M."/>
            <person name="Zheng Y."/>
            <person name="Sakai Y."/>
            <person name="Toyoda A."/>
            <person name="Minakuchi Y."/>
            <person name="Abe K."/>
            <person name="Yokota A."/>
            <person name="Yabe S."/>
        </authorList>
    </citation>
    <scope>NUCLEOTIDE SEQUENCE [LARGE SCALE GENOMIC DNA]</scope>
    <source>
        <strain evidence="2">Uno16</strain>
    </source>
</reference>
<organism evidence="1 2">
    <name type="scientific">Dictyobacter alpinus</name>
    <dbReference type="NCBI Taxonomy" id="2014873"/>
    <lineage>
        <taxon>Bacteria</taxon>
        <taxon>Bacillati</taxon>
        <taxon>Chloroflexota</taxon>
        <taxon>Ktedonobacteria</taxon>
        <taxon>Ktedonobacterales</taxon>
        <taxon>Dictyobacteraceae</taxon>
        <taxon>Dictyobacter</taxon>
    </lineage>
</organism>
<evidence type="ECO:0000313" key="2">
    <source>
        <dbReference type="Proteomes" id="UP000287171"/>
    </source>
</evidence>
<dbReference type="AlphaFoldDB" id="A0A402BEB3"/>